<dbReference type="EMBL" id="FPJG01000006">
    <property type="protein sequence ID" value="SFW86670.1"/>
    <property type="molecule type" value="Genomic_DNA"/>
</dbReference>
<proteinExistence type="predicted"/>
<dbReference type="GO" id="GO:0003677">
    <property type="term" value="F:DNA binding"/>
    <property type="evidence" value="ECO:0007669"/>
    <property type="project" value="UniProtKB-KW"/>
</dbReference>
<dbReference type="SMART" id="SM00421">
    <property type="entry name" value="HTH_LUXR"/>
    <property type="match status" value="1"/>
</dbReference>
<dbReference type="InterPro" id="IPR000792">
    <property type="entry name" value="Tscrpt_reg_LuxR_C"/>
</dbReference>
<gene>
    <name evidence="5" type="ORF">SAMN04489730_6463</name>
</gene>
<keyword evidence="6" id="KW-1185">Reference proteome</keyword>
<evidence type="ECO:0000313" key="5">
    <source>
        <dbReference type="EMBL" id="SFW86670.1"/>
    </source>
</evidence>
<dbReference type="InterPro" id="IPR036388">
    <property type="entry name" value="WH-like_DNA-bd_sf"/>
</dbReference>
<keyword evidence="3" id="KW-0804">Transcription</keyword>
<dbReference type="SUPFAM" id="SSF46894">
    <property type="entry name" value="C-terminal effector domain of the bipartite response regulators"/>
    <property type="match status" value="1"/>
</dbReference>
<name>A0A1K1SQW3_9PSEU</name>
<organism evidence="5 6">
    <name type="scientific">Amycolatopsis australiensis</name>
    <dbReference type="NCBI Taxonomy" id="546364"/>
    <lineage>
        <taxon>Bacteria</taxon>
        <taxon>Bacillati</taxon>
        <taxon>Actinomycetota</taxon>
        <taxon>Actinomycetes</taxon>
        <taxon>Pseudonocardiales</taxon>
        <taxon>Pseudonocardiaceae</taxon>
        <taxon>Amycolatopsis</taxon>
    </lineage>
</organism>
<dbReference type="Gene3D" id="1.10.10.10">
    <property type="entry name" value="Winged helix-like DNA-binding domain superfamily/Winged helix DNA-binding domain"/>
    <property type="match status" value="1"/>
</dbReference>
<dbReference type="InterPro" id="IPR016032">
    <property type="entry name" value="Sig_transdc_resp-reg_C-effctor"/>
</dbReference>
<reference evidence="6" key="1">
    <citation type="submission" date="2016-11" db="EMBL/GenBank/DDBJ databases">
        <authorList>
            <person name="Varghese N."/>
            <person name="Submissions S."/>
        </authorList>
    </citation>
    <scope>NUCLEOTIDE SEQUENCE [LARGE SCALE GENOMIC DNA]</scope>
    <source>
        <strain evidence="6">DSM 44671</strain>
    </source>
</reference>
<dbReference type="CDD" id="cd06170">
    <property type="entry name" value="LuxR_C_like"/>
    <property type="match status" value="1"/>
</dbReference>
<dbReference type="PROSITE" id="PS00622">
    <property type="entry name" value="HTH_LUXR_1"/>
    <property type="match status" value="1"/>
</dbReference>
<keyword evidence="1" id="KW-0805">Transcription regulation</keyword>
<keyword evidence="2 5" id="KW-0238">DNA-binding</keyword>
<evidence type="ECO:0000256" key="2">
    <source>
        <dbReference type="ARBA" id="ARBA00023125"/>
    </source>
</evidence>
<sequence>MGVGLEAIGRPLLAAAREADTASEFTDEVARLIRPWIPHDSYLVSGQDPVTGASCLWLADQRYLAELTERLYEIDVPLYWYGPWSAGRAAASAPVRLLDGRRARGSGERTHKLVSLLAEGGRALGSLTLLRVGRQPFTTADVELAGALSEPLAKALRRFIAGGTLRPPRRTVAPGVVTVGADHDVLGITPTARESLRVLRPDDQAVDDRQLVSVLWNTVYLARQGCRRALSRLPTPDGWLAVHAEPYELNGSRAVAVTVEAAQGELLLPVLATWYRASPAELGVVRQVIAGLPSKQVARRLELSVHTVHDHLRSVYRKTGVAGRDELLARLG</sequence>
<dbReference type="OrthoDB" id="9815744at2"/>
<dbReference type="GO" id="GO:0006355">
    <property type="term" value="P:regulation of DNA-templated transcription"/>
    <property type="evidence" value="ECO:0007669"/>
    <property type="project" value="InterPro"/>
</dbReference>
<dbReference type="PANTHER" id="PTHR44688:SF16">
    <property type="entry name" value="DNA-BINDING TRANSCRIPTIONAL ACTIVATOR DEVR_DOSR"/>
    <property type="match status" value="1"/>
</dbReference>
<evidence type="ECO:0000256" key="1">
    <source>
        <dbReference type="ARBA" id="ARBA00023015"/>
    </source>
</evidence>
<dbReference type="STRING" id="546364.SAMN04489730_6463"/>
<protein>
    <submittedName>
        <fullName evidence="5">DNA-binding transcriptional regulator, CsgD family</fullName>
    </submittedName>
</protein>
<dbReference type="AlphaFoldDB" id="A0A1K1SQW3"/>
<evidence type="ECO:0000313" key="6">
    <source>
        <dbReference type="Proteomes" id="UP000182740"/>
    </source>
</evidence>
<dbReference type="PANTHER" id="PTHR44688">
    <property type="entry name" value="DNA-BINDING TRANSCRIPTIONAL ACTIVATOR DEVR_DOSR"/>
    <property type="match status" value="1"/>
</dbReference>
<accession>A0A1K1SQW3</accession>
<dbReference type="PRINTS" id="PR00038">
    <property type="entry name" value="HTHLUXR"/>
</dbReference>
<dbReference type="Pfam" id="PF00196">
    <property type="entry name" value="GerE"/>
    <property type="match status" value="1"/>
</dbReference>
<evidence type="ECO:0000256" key="3">
    <source>
        <dbReference type="ARBA" id="ARBA00023163"/>
    </source>
</evidence>
<evidence type="ECO:0000259" key="4">
    <source>
        <dbReference type="PROSITE" id="PS00622"/>
    </source>
</evidence>
<dbReference type="RefSeq" id="WP_072479787.1">
    <property type="nucleotide sequence ID" value="NZ_FPJG01000006.1"/>
</dbReference>
<feature type="domain" description="HTH luxR-type" evidence="4">
    <location>
        <begin position="291"/>
        <end position="318"/>
    </location>
</feature>
<dbReference type="Proteomes" id="UP000182740">
    <property type="component" value="Unassembled WGS sequence"/>
</dbReference>